<gene>
    <name evidence="2" type="ORF">SPLIT_LOCUS10659</name>
</gene>
<proteinExistence type="predicted"/>
<dbReference type="Proteomes" id="UP001153321">
    <property type="component" value="Chromosome 6"/>
</dbReference>
<keyword evidence="1" id="KW-1133">Transmembrane helix</keyword>
<keyword evidence="1" id="KW-0472">Membrane</keyword>
<sequence>MGRLDRRDTTASQKTDVNQRACVVFRRVSEVTGGLFFFFFFLFFCKSLKLHHYLCYESHVIEDEPIAIHRAQSQTTCYY</sequence>
<dbReference type="EMBL" id="LR824537">
    <property type="protein sequence ID" value="CAH1645306.1"/>
    <property type="molecule type" value="Genomic_DNA"/>
</dbReference>
<feature type="transmembrane region" description="Helical" evidence="1">
    <location>
        <begin position="24"/>
        <end position="44"/>
    </location>
</feature>
<organism evidence="2 3">
    <name type="scientific">Spodoptera littoralis</name>
    <name type="common">Egyptian cotton leafworm</name>
    <dbReference type="NCBI Taxonomy" id="7109"/>
    <lineage>
        <taxon>Eukaryota</taxon>
        <taxon>Metazoa</taxon>
        <taxon>Ecdysozoa</taxon>
        <taxon>Arthropoda</taxon>
        <taxon>Hexapoda</taxon>
        <taxon>Insecta</taxon>
        <taxon>Pterygota</taxon>
        <taxon>Neoptera</taxon>
        <taxon>Endopterygota</taxon>
        <taxon>Lepidoptera</taxon>
        <taxon>Glossata</taxon>
        <taxon>Ditrysia</taxon>
        <taxon>Noctuoidea</taxon>
        <taxon>Noctuidae</taxon>
        <taxon>Amphipyrinae</taxon>
        <taxon>Spodoptera</taxon>
    </lineage>
</organism>
<accession>A0A9P0N8I8</accession>
<reference evidence="2" key="1">
    <citation type="submission" date="2022-02" db="EMBL/GenBank/DDBJ databases">
        <authorList>
            <person name="King R."/>
        </authorList>
    </citation>
    <scope>NUCLEOTIDE SEQUENCE</scope>
</reference>
<evidence type="ECO:0000313" key="3">
    <source>
        <dbReference type="Proteomes" id="UP001153321"/>
    </source>
</evidence>
<keyword evidence="1" id="KW-0812">Transmembrane</keyword>
<keyword evidence="3" id="KW-1185">Reference proteome</keyword>
<evidence type="ECO:0000313" key="2">
    <source>
        <dbReference type="EMBL" id="CAH1645306.1"/>
    </source>
</evidence>
<protein>
    <submittedName>
        <fullName evidence="2">Uncharacterized protein</fullName>
    </submittedName>
</protein>
<evidence type="ECO:0000256" key="1">
    <source>
        <dbReference type="SAM" id="Phobius"/>
    </source>
</evidence>
<dbReference type="AlphaFoldDB" id="A0A9P0N8I8"/>
<name>A0A9P0N8I8_SPOLI</name>